<keyword evidence="2" id="KW-0479">Metal-binding</keyword>
<dbReference type="Proteomes" id="UP001346149">
    <property type="component" value="Unassembled WGS sequence"/>
</dbReference>
<evidence type="ECO:0000313" key="14">
    <source>
        <dbReference type="EMBL" id="KAK4788224.1"/>
    </source>
</evidence>
<feature type="DNA-binding region" description="Homeobox" evidence="10">
    <location>
        <begin position="163"/>
        <end position="226"/>
    </location>
</feature>
<keyword evidence="6 10" id="KW-0238">DNA-binding</keyword>
<dbReference type="GO" id="GO:0000976">
    <property type="term" value="F:transcription cis-regulatory region binding"/>
    <property type="evidence" value="ECO:0007669"/>
    <property type="project" value="TreeGrafter"/>
</dbReference>
<keyword evidence="5" id="KW-0805">Transcription regulation</keyword>
<dbReference type="EMBL" id="JAXQNO010000011">
    <property type="protein sequence ID" value="KAK4788224.1"/>
    <property type="molecule type" value="Genomic_DNA"/>
</dbReference>
<keyword evidence="4" id="KW-0862">Zinc</keyword>
<dbReference type="PANTHER" id="PTHR31948:SF119">
    <property type="entry name" value="ZINC-FINGER HOMEODOMAIN PROTEIN 6-LIKE"/>
    <property type="match status" value="1"/>
</dbReference>
<reference evidence="14 15" key="1">
    <citation type="journal article" date="2023" name="Hortic Res">
        <title>Pangenome of water caltrop reveals structural variations and asymmetric subgenome divergence after allopolyploidization.</title>
        <authorList>
            <person name="Zhang X."/>
            <person name="Chen Y."/>
            <person name="Wang L."/>
            <person name="Yuan Y."/>
            <person name="Fang M."/>
            <person name="Shi L."/>
            <person name="Lu R."/>
            <person name="Comes H.P."/>
            <person name="Ma Y."/>
            <person name="Chen Y."/>
            <person name="Huang G."/>
            <person name="Zhou Y."/>
            <person name="Zheng Z."/>
            <person name="Qiu Y."/>
        </authorList>
    </citation>
    <scope>NUCLEOTIDE SEQUENCE [LARGE SCALE GENOMIC DNA]</scope>
    <source>
        <strain evidence="14">F231</strain>
    </source>
</reference>
<dbReference type="Pfam" id="PF04770">
    <property type="entry name" value="ZF-HD_dimer"/>
    <property type="match status" value="1"/>
</dbReference>
<keyword evidence="8" id="KW-0804">Transcription</keyword>
<dbReference type="InterPro" id="IPR006455">
    <property type="entry name" value="Homeodomain_ZF_HD"/>
</dbReference>
<organism evidence="14 15">
    <name type="scientific">Trapa natans</name>
    <name type="common">Water chestnut</name>
    <dbReference type="NCBI Taxonomy" id="22666"/>
    <lineage>
        <taxon>Eukaryota</taxon>
        <taxon>Viridiplantae</taxon>
        <taxon>Streptophyta</taxon>
        <taxon>Embryophyta</taxon>
        <taxon>Tracheophyta</taxon>
        <taxon>Spermatophyta</taxon>
        <taxon>Magnoliopsida</taxon>
        <taxon>eudicotyledons</taxon>
        <taxon>Gunneridae</taxon>
        <taxon>Pentapetalae</taxon>
        <taxon>rosids</taxon>
        <taxon>malvids</taxon>
        <taxon>Myrtales</taxon>
        <taxon>Lythraceae</taxon>
        <taxon>Trapa</taxon>
    </lineage>
</organism>
<dbReference type="Gene3D" id="1.10.10.60">
    <property type="entry name" value="Homeodomain-like"/>
    <property type="match status" value="1"/>
</dbReference>
<comment type="caution">
    <text evidence="14">The sequence shown here is derived from an EMBL/GenBank/DDBJ whole genome shotgun (WGS) entry which is preliminary data.</text>
</comment>
<evidence type="ECO:0000256" key="2">
    <source>
        <dbReference type="ARBA" id="ARBA00022723"/>
    </source>
</evidence>
<evidence type="ECO:0000256" key="10">
    <source>
        <dbReference type="PROSITE-ProRule" id="PRU00108"/>
    </source>
</evidence>
<evidence type="ECO:0000256" key="3">
    <source>
        <dbReference type="ARBA" id="ARBA00022771"/>
    </source>
</evidence>
<feature type="compositionally biased region" description="Polar residues" evidence="11">
    <location>
        <begin position="1"/>
        <end position="20"/>
    </location>
</feature>
<feature type="domain" description="Homeobox" evidence="12">
    <location>
        <begin position="161"/>
        <end position="225"/>
    </location>
</feature>
<keyword evidence="7 10" id="KW-0371">Homeobox</keyword>
<evidence type="ECO:0000256" key="7">
    <source>
        <dbReference type="ARBA" id="ARBA00023155"/>
    </source>
</evidence>
<dbReference type="NCBIfam" id="TIGR01565">
    <property type="entry name" value="homeo_ZF_HD"/>
    <property type="match status" value="1"/>
</dbReference>
<sequence length="232" mass="26466">MDKQQSLDLLITNQPSGNNPQQQQQEANDHQTLDPFTVASPQFPSTSSVRYGECLRNHAAKMGGHVTDGCGEFMPECGGDGSSPEFFKCAACSCHRNFHRKETVRSGNRYFDYRNRAAGEGHSSPFLAQPVVMMNFGGMVVDEEDNDHDIMMFQQETVLSGSQKRPRTKFTREQKEEMADFAERIGWKIQRDEEEHLLQFCAKIGVKRQAFKVWMHNSRQATKRKEGDQQEP</sequence>
<keyword evidence="15" id="KW-1185">Reference proteome</keyword>
<accession>A0AAN7R123</accession>
<protein>
    <recommendedName>
        <fullName evidence="16">ZF-HD dimerization-type domain-containing protein</fullName>
    </recommendedName>
</protein>
<dbReference type="PANTHER" id="PTHR31948">
    <property type="entry name" value="ZINC-FINGER HOMEODOMAIN PROTEIN 2"/>
    <property type="match status" value="1"/>
</dbReference>
<evidence type="ECO:0000256" key="8">
    <source>
        <dbReference type="ARBA" id="ARBA00023163"/>
    </source>
</evidence>
<proteinExistence type="predicted"/>
<dbReference type="GO" id="GO:0008270">
    <property type="term" value="F:zinc ion binding"/>
    <property type="evidence" value="ECO:0007669"/>
    <property type="project" value="UniProtKB-KW"/>
</dbReference>
<dbReference type="InterPro" id="IPR009057">
    <property type="entry name" value="Homeodomain-like_sf"/>
</dbReference>
<feature type="region of interest" description="Disordered" evidence="11">
    <location>
        <begin position="1"/>
        <end position="29"/>
    </location>
</feature>
<keyword evidence="3" id="KW-0863">Zinc-finger</keyword>
<dbReference type="InterPro" id="IPR001356">
    <property type="entry name" value="HD"/>
</dbReference>
<dbReference type="PROSITE" id="PS51523">
    <property type="entry name" value="ZF_HD_DIMER"/>
    <property type="match status" value="1"/>
</dbReference>
<evidence type="ECO:0000256" key="6">
    <source>
        <dbReference type="ARBA" id="ARBA00023125"/>
    </source>
</evidence>
<comment type="subcellular location">
    <subcellularLocation>
        <location evidence="1 10">Nucleus</location>
    </subcellularLocation>
</comment>
<feature type="domain" description="ZF-HD dimerization-type" evidence="13">
    <location>
        <begin position="51"/>
        <end position="102"/>
    </location>
</feature>
<evidence type="ECO:0000256" key="4">
    <source>
        <dbReference type="ARBA" id="ARBA00022833"/>
    </source>
</evidence>
<evidence type="ECO:0000259" key="13">
    <source>
        <dbReference type="PROSITE" id="PS51523"/>
    </source>
</evidence>
<evidence type="ECO:0008006" key="16">
    <source>
        <dbReference type="Google" id="ProtNLM"/>
    </source>
</evidence>
<keyword evidence="9 10" id="KW-0539">Nucleus</keyword>
<dbReference type="GO" id="GO:0050793">
    <property type="term" value="P:regulation of developmental process"/>
    <property type="evidence" value="ECO:0007669"/>
    <property type="project" value="TreeGrafter"/>
</dbReference>
<dbReference type="PROSITE" id="PS50071">
    <property type="entry name" value="HOMEOBOX_2"/>
    <property type="match status" value="1"/>
</dbReference>
<dbReference type="GO" id="GO:0003700">
    <property type="term" value="F:DNA-binding transcription factor activity"/>
    <property type="evidence" value="ECO:0007669"/>
    <property type="project" value="TreeGrafter"/>
</dbReference>
<evidence type="ECO:0000256" key="11">
    <source>
        <dbReference type="SAM" id="MobiDB-lite"/>
    </source>
</evidence>
<evidence type="ECO:0000256" key="9">
    <source>
        <dbReference type="ARBA" id="ARBA00023242"/>
    </source>
</evidence>
<evidence type="ECO:0000313" key="15">
    <source>
        <dbReference type="Proteomes" id="UP001346149"/>
    </source>
</evidence>
<dbReference type="InterPro" id="IPR006456">
    <property type="entry name" value="ZF_HD_homeobox_Cys/His_dimer"/>
</dbReference>
<name>A0AAN7R123_TRANT</name>
<evidence type="ECO:0000256" key="5">
    <source>
        <dbReference type="ARBA" id="ARBA00023015"/>
    </source>
</evidence>
<dbReference type="AlphaFoldDB" id="A0AAN7R123"/>
<gene>
    <name evidence="14" type="ORF">SAY86_019543</name>
</gene>
<dbReference type="GO" id="GO:0005634">
    <property type="term" value="C:nucleus"/>
    <property type="evidence" value="ECO:0007669"/>
    <property type="project" value="UniProtKB-SubCell"/>
</dbReference>
<evidence type="ECO:0000256" key="1">
    <source>
        <dbReference type="ARBA" id="ARBA00004123"/>
    </source>
</evidence>
<dbReference type="SUPFAM" id="SSF46689">
    <property type="entry name" value="Homeodomain-like"/>
    <property type="match status" value="1"/>
</dbReference>
<dbReference type="NCBIfam" id="TIGR01566">
    <property type="entry name" value="ZF_HD_prot_N"/>
    <property type="match status" value="1"/>
</dbReference>
<evidence type="ECO:0000259" key="12">
    <source>
        <dbReference type="PROSITE" id="PS50071"/>
    </source>
</evidence>